<comment type="caution">
    <text evidence="2">The sequence shown here is derived from an EMBL/GenBank/DDBJ whole genome shotgun (WGS) entry which is preliminary data.</text>
</comment>
<name>A0ABQ6ML05_9STRA</name>
<proteinExistence type="predicted"/>
<organism evidence="2 3">
    <name type="scientific">Tetraparma gracilis</name>
    <dbReference type="NCBI Taxonomy" id="2962635"/>
    <lineage>
        <taxon>Eukaryota</taxon>
        <taxon>Sar</taxon>
        <taxon>Stramenopiles</taxon>
        <taxon>Ochrophyta</taxon>
        <taxon>Bolidophyceae</taxon>
        <taxon>Parmales</taxon>
        <taxon>Triparmaceae</taxon>
        <taxon>Tetraparma</taxon>
    </lineage>
</organism>
<evidence type="ECO:0000313" key="2">
    <source>
        <dbReference type="EMBL" id="GMI27848.1"/>
    </source>
</evidence>
<gene>
    <name evidence="2" type="ORF">TeGR_g1456</name>
</gene>
<dbReference type="Proteomes" id="UP001165060">
    <property type="component" value="Unassembled WGS sequence"/>
</dbReference>
<feature type="compositionally biased region" description="Pro residues" evidence="1">
    <location>
        <begin position="360"/>
        <end position="372"/>
    </location>
</feature>
<accession>A0ABQ6ML05</accession>
<reference evidence="2 3" key="1">
    <citation type="journal article" date="2023" name="Commun. Biol.">
        <title>Genome analysis of Parmales, the sister group of diatoms, reveals the evolutionary specialization of diatoms from phago-mixotrophs to photoautotrophs.</title>
        <authorList>
            <person name="Ban H."/>
            <person name="Sato S."/>
            <person name="Yoshikawa S."/>
            <person name="Yamada K."/>
            <person name="Nakamura Y."/>
            <person name="Ichinomiya M."/>
            <person name="Sato N."/>
            <person name="Blanc-Mathieu R."/>
            <person name="Endo H."/>
            <person name="Kuwata A."/>
            <person name="Ogata H."/>
        </authorList>
    </citation>
    <scope>NUCLEOTIDE SEQUENCE [LARGE SCALE GENOMIC DNA]</scope>
</reference>
<dbReference type="EMBL" id="BRYB01000332">
    <property type="protein sequence ID" value="GMI27848.1"/>
    <property type="molecule type" value="Genomic_DNA"/>
</dbReference>
<feature type="region of interest" description="Disordered" evidence="1">
    <location>
        <begin position="1"/>
        <end position="21"/>
    </location>
</feature>
<evidence type="ECO:0000313" key="3">
    <source>
        <dbReference type="Proteomes" id="UP001165060"/>
    </source>
</evidence>
<keyword evidence="3" id="KW-1185">Reference proteome</keyword>
<evidence type="ECO:0000256" key="1">
    <source>
        <dbReference type="SAM" id="MobiDB-lite"/>
    </source>
</evidence>
<protein>
    <submittedName>
        <fullName evidence="2">Uncharacterized protein</fullName>
    </submittedName>
</protein>
<feature type="region of interest" description="Disordered" evidence="1">
    <location>
        <begin position="341"/>
        <end position="382"/>
    </location>
</feature>
<sequence>MEHAVNAQPAPPNQPLLPEDWNEDNPLWHGDLYDLTRAGRFEEAVARIRTLPDTPGDNPLRLGVRWHEMTRQDSMDYDCLFNAVYYEDVSFVSAFLETLEIESCLPEESRESRKHDLFCATQIRNGEGAAGFEKRWTVLAYAANCTRSREPDLVRMLARAYPPSLIEGWAWDPASKVVVFPSLKNCFPEAYFDMEANEMVDGSEKMRWMRKNVHKFWSYSLGCEIHKCALRHMSGARSTTCRQTRKALWLMESVYNVEKGVFRLILSFFGPGAEAYDPDWAVKELVELQRAAINPGAGADLSAVVSAQQSTITALTKANAQLASANEALVRANEALTRAVAGGSGGTEARISNRRGARALPPPPPPPPPAVVPAPRKRRKKG</sequence>